<evidence type="ECO:0000313" key="2">
    <source>
        <dbReference type="EMBL" id="CAE2223577.1"/>
    </source>
</evidence>
<keyword evidence="1" id="KW-0472">Membrane</keyword>
<name>A0A7S4IAJ8_9STRA</name>
<feature type="transmembrane region" description="Helical" evidence="1">
    <location>
        <begin position="88"/>
        <end position="109"/>
    </location>
</feature>
<protein>
    <submittedName>
        <fullName evidence="2">Uncharacterized protein</fullName>
    </submittedName>
</protein>
<dbReference type="EMBL" id="HBKQ01013571">
    <property type="protein sequence ID" value="CAE2223577.1"/>
    <property type="molecule type" value="Transcribed_RNA"/>
</dbReference>
<feature type="transmembrane region" description="Helical" evidence="1">
    <location>
        <begin position="27"/>
        <end position="44"/>
    </location>
</feature>
<evidence type="ECO:0000256" key="1">
    <source>
        <dbReference type="SAM" id="Phobius"/>
    </source>
</evidence>
<proteinExistence type="predicted"/>
<dbReference type="AlphaFoldDB" id="A0A7S4IAJ8"/>
<reference evidence="2" key="1">
    <citation type="submission" date="2021-01" db="EMBL/GenBank/DDBJ databases">
        <authorList>
            <person name="Corre E."/>
            <person name="Pelletier E."/>
            <person name="Niang G."/>
            <person name="Scheremetjew M."/>
            <person name="Finn R."/>
            <person name="Kale V."/>
            <person name="Holt S."/>
            <person name="Cochrane G."/>
            <person name="Meng A."/>
            <person name="Brown T."/>
            <person name="Cohen L."/>
        </authorList>
    </citation>
    <scope>NUCLEOTIDE SEQUENCE</scope>
    <source>
        <strain evidence="2">Isolate 1302-5</strain>
    </source>
</reference>
<accession>A0A7S4IAJ8</accession>
<gene>
    <name evidence="2" type="ORF">OAUR00152_LOCUS9339</name>
</gene>
<feature type="transmembrane region" description="Helical" evidence="1">
    <location>
        <begin position="115"/>
        <end position="135"/>
    </location>
</feature>
<keyword evidence="1" id="KW-1133">Transmembrane helix</keyword>
<sequence>MGAVLTHMNEAIVGPTQSEPLSKTSKFLMAQGCIYAVMGLNFLLVPELFAKLFMFEITGDSAPWRLLGMEVSVISYFYIMSARANSRYFATTTVLDRVVLCPVLVLATYVGAPPLLCYSCAFLELLLAILTSMSISADDDKAEKKST</sequence>
<organism evidence="2">
    <name type="scientific">Odontella aurita</name>
    <dbReference type="NCBI Taxonomy" id="265563"/>
    <lineage>
        <taxon>Eukaryota</taxon>
        <taxon>Sar</taxon>
        <taxon>Stramenopiles</taxon>
        <taxon>Ochrophyta</taxon>
        <taxon>Bacillariophyta</taxon>
        <taxon>Mediophyceae</taxon>
        <taxon>Biddulphiophycidae</taxon>
        <taxon>Eupodiscales</taxon>
        <taxon>Odontellaceae</taxon>
        <taxon>Odontella</taxon>
    </lineage>
</organism>
<keyword evidence="1" id="KW-0812">Transmembrane</keyword>